<feature type="compositionally biased region" description="Basic and acidic residues" evidence="1">
    <location>
        <begin position="120"/>
        <end position="132"/>
    </location>
</feature>
<protein>
    <submittedName>
        <fullName evidence="2">Uncharacterized protein</fullName>
    </submittedName>
</protein>
<feature type="region of interest" description="Disordered" evidence="1">
    <location>
        <begin position="99"/>
        <end position="132"/>
    </location>
</feature>
<reference evidence="2" key="2">
    <citation type="submission" date="2014-07" db="EMBL/GenBank/DDBJ databases">
        <authorList>
            <person name="Hull J."/>
        </authorList>
    </citation>
    <scope>NUCLEOTIDE SEQUENCE</scope>
</reference>
<sequence>MVIILRGTSRMDKPKSNTSAKEAEELDHLEKELIAKFKRAQKKQQDQLISRNEEYKPITKAIGNLIEKEVSNDYKPITTAIENLGKKVETQLVPFQRSITYKPQYDDDEEEESDAEDSAETIKFRTDAHQST</sequence>
<feature type="compositionally biased region" description="Acidic residues" evidence="1">
    <location>
        <begin position="106"/>
        <end position="119"/>
    </location>
</feature>
<dbReference type="EMBL" id="GBHO01002515">
    <property type="protein sequence ID" value="JAG41089.1"/>
    <property type="molecule type" value="Transcribed_RNA"/>
</dbReference>
<gene>
    <name evidence="2" type="ORF">CM83_105565</name>
</gene>
<name>A0A0A9Z9K1_LYGHE</name>
<reference evidence="2" key="1">
    <citation type="journal article" date="2014" name="PLoS ONE">
        <title>Transcriptome-Based Identification of ABC Transporters in the Western Tarnished Plant Bug Lygus hesperus.</title>
        <authorList>
            <person name="Hull J.J."/>
            <person name="Chaney K."/>
            <person name="Geib S.M."/>
            <person name="Fabrick J.A."/>
            <person name="Brent C.S."/>
            <person name="Walsh D."/>
            <person name="Lavine L.C."/>
        </authorList>
    </citation>
    <scope>NUCLEOTIDE SEQUENCE</scope>
</reference>
<dbReference type="AlphaFoldDB" id="A0A0A9Z9K1"/>
<proteinExistence type="predicted"/>
<evidence type="ECO:0000313" key="2">
    <source>
        <dbReference type="EMBL" id="JAG41089.1"/>
    </source>
</evidence>
<evidence type="ECO:0000256" key="1">
    <source>
        <dbReference type="SAM" id="MobiDB-lite"/>
    </source>
</evidence>
<organism evidence="2">
    <name type="scientific">Lygus hesperus</name>
    <name type="common">Western plant bug</name>
    <dbReference type="NCBI Taxonomy" id="30085"/>
    <lineage>
        <taxon>Eukaryota</taxon>
        <taxon>Metazoa</taxon>
        <taxon>Ecdysozoa</taxon>
        <taxon>Arthropoda</taxon>
        <taxon>Hexapoda</taxon>
        <taxon>Insecta</taxon>
        <taxon>Pterygota</taxon>
        <taxon>Neoptera</taxon>
        <taxon>Paraneoptera</taxon>
        <taxon>Hemiptera</taxon>
        <taxon>Heteroptera</taxon>
        <taxon>Panheteroptera</taxon>
        <taxon>Cimicomorpha</taxon>
        <taxon>Miridae</taxon>
        <taxon>Mirini</taxon>
        <taxon>Lygus</taxon>
    </lineage>
</organism>
<feature type="non-terminal residue" evidence="2">
    <location>
        <position position="132"/>
    </location>
</feature>
<accession>A0A0A9Z9K1</accession>